<dbReference type="Pfam" id="PF03372">
    <property type="entry name" value="Exo_endo_phos"/>
    <property type="match status" value="1"/>
</dbReference>
<name>A0ABC8C0V0_9ACTN</name>
<dbReference type="InterPro" id="IPR005135">
    <property type="entry name" value="Endo/exonuclease/phosphatase"/>
</dbReference>
<dbReference type="EMBL" id="CP020563">
    <property type="protein sequence ID" value="ARF75984.1"/>
    <property type="molecule type" value="Genomic_DNA"/>
</dbReference>
<dbReference type="RefSeq" id="WP_084751068.1">
    <property type="nucleotide sequence ID" value="NZ_CP020563.1"/>
</dbReference>
<evidence type="ECO:0000259" key="1">
    <source>
        <dbReference type="Pfam" id="PF03372"/>
    </source>
</evidence>
<sequence length="325" mass="34664">MRRRPGRAGAAAAAILTAAAALVLAVLVRESPEEPSGPSEIRVLHYNLCGAAAVCPWNSGGSGPGTSVERVVKEASSFGPDLVTLNEVCATQYEALLKQLEEVGLRMHGTYASSQDNVPNCGPTGEFGTAVLSRAPIEPEEPDYLRFTRTGDETYTNGGRTVSVRRGLLCAPTLVAGEPLLACTAHTYARAPEQLREIRDRLAEDAVPAGTPVLLAGDLNLQPNEPALGYLYAHPAGDGDRPTGRFLEGDETDRKWFSQGSTGGVVCTGSEPERCRNGEPTAADRKIDYVFADTRHFSGGHSDARVFEESDHAMLTAVFTRRPKG</sequence>
<dbReference type="AlphaFoldDB" id="A0ABC8C0V0"/>
<feature type="domain" description="Endonuclease/exonuclease/phosphatase" evidence="1">
    <location>
        <begin position="57"/>
        <end position="312"/>
    </location>
</feature>
<dbReference type="PANTHER" id="PTHR14859">
    <property type="entry name" value="CALCOFLUOR WHITE HYPERSENSITIVE PROTEIN PRECURSOR"/>
    <property type="match status" value="1"/>
</dbReference>
<keyword evidence="3" id="KW-1185">Reference proteome</keyword>
<dbReference type="InterPro" id="IPR036691">
    <property type="entry name" value="Endo/exonu/phosph_ase_sf"/>
</dbReference>
<gene>
    <name evidence="2" type="ORF">B7C62_29740</name>
</gene>
<dbReference type="SUPFAM" id="SSF56219">
    <property type="entry name" value="DNase I-like"/>
    <property type="match status" value="1"/>
</dbReference>
<dbReference type="InterPro" id="IPR051916">
    <property type="entry name" value="GPI-anchor_lipid_remodeler"/>
</dbReference>
<dbReference type="PANTHER" id="PTHR14859:SF15">
    <property type="entry name" value="ENDONUCLEASE_EXONUCLEASE_PHOSPHATASE DOMAIN-CONTAINING PROTEIN"/>
    <property type="match status" value="1"/>
</dbReference>
<proteinExistence type="predicted"/>
<accession>A0ABC8C0V0</accession>
<reference evidence="2 3" key="1">
    <citation type="submission" date="2017-04" db="EMBL/GenBank/DDBJ databases">
        <title>The complete genome sequence of Streptomyces albolongus YIM 101047, the producer of novel bafilomycins and novel odoriferous sesquiterpenoids.</title>
        <authorList>
            <person name="Yin M."/>
            <person name="Jiang Y."/>
        </authorList>
    </citation>
    <scope>NUCLEOTIDE SEQUENCE [LARGE SCALE GENOMIC DNA]</scope>
    <source>
        <strain evidence="2 3">YIM 101047</strain>
    </source>
</reference>
<protein>
    <recommendedName>
        <fullName evidence="1">Endonuclease/exonuclease/phosphatase domain-containing protein</fullName>
    </recommendedName>
</protein>
<dbReference type="Proteomes" id="UP000192251">
    <property type="component" value="Chromosome"/>
</dbReference>
<evidence type="ECO:0000313" key="2">
    <source>
        <dbReference type="EMBL" id="ARF75984.1"/>
    </source>
</evidence>
<organism evidence="2 3">
    <name type="scientific">Kitasatospora albolonga</name>
    <dbReference type="NCBI Taxonomy" id="68173"/>
    <lineage>
        <taxon>Bacteria</taxon>
        <taxon>Bacillati</taxon>
        <taxon>Actinomycetota</taxon>
        <taxon>Actinomycetes</taxon>
        <taxon>Kitasatosporales</taxon>
        <taxon>Streptomycetaceae</taxon>
        <taxon>Kitasatospora</taxon>
    </lineage>
</organism>
<dbReference type="Gene3D" id="3.60.10.10">
    <property type="entry name" value="Endonuclease/exonuclease/phosphatase"/>
    <property type="match status" value="1"/>
</dbReference>
<dbReference type="KEGG" id="kab:B7C62_29740"/>
<evidence type="ECO:0000313" key="3">
    <source>
        <dbReference type="Proteomes" id="UP000192251"/>
    </source>
</evidence>